<reference evidence="1" key="1">
    <citation type="journal article" date="2015" name="Nature">
        <title>Complex archaea that bridge the gap between prokaryotes and eukaryotes.</title>
        <authorList>
            <person name="Spang A."/>
            <person name="Saw J.H."/>
            <person name="Jorgensen S.L."/>
            <person name="Zaremba-Niedzwiedzka K."/>
            <person name="Martijn J."/>
            <person name="Lind A.E."/>
            <person name="van Eijk R."/>
            <person name="Schleper C."/>
            <person name="Guy L."/>
            <person name="Ettema T.J."/>
        </authorList>
    </citation>
    <scope>NUCLEOTIDE SEQUENCE</scope>
</reference>
<dbReference type="EMBL" id="LAZR01023921">
    <property type="protein sequence ID" value="KKL76860.1"/>
    <property type="molecule type" value="Genomic_DNA"/>
</dbReference>
<dbReference type="AlphaFoldDB" id="A0A0F9H5G0"/>
<accession>A0A0F9H5G0</accession>
<proteinExistence type="predicted"/>
<gene>
    <name evidence="1" type="ORF">LCGC14_2040680</name>
</gene>
<protein>
    <submittedName>
        <fullName evidence="1">Uncharacterized protein</fullName>
    </submittedName>
</protein>
<name>A0A0F9H5G0_9ZZZZ</name>
<organism evidence="1">
    <name type="scientific">marine sediment metagenome</name>
    <dbReference type="NCBI Taxonomy" id="412755"/>
    <lineage>
        <taxon>unclassified sequences</taxon>
        <taxon>metagenomes</taxon>
        <taxon>ecological metagenomes</taxon>
    </lineage>
</organism>
<evidence type="ECO:0000313" key="1">
    <source>
        <dbReference type="EMBL" id="KKL76860.1"/>
    </source>
</evidence>
<sequence length="169" mass="18117">MSYYSPPAGDYKTYGYAGDPGFLSSLWRGVKKIARPIIGGAIGGSKPAPMQFPMVPQAGGRRGGFPIMAQVTMPGGASISGGVMVPGRGPLPPFAPGGVGQAGRGGTMMPSGYHYAKDGSGRLVRNRRMNVANPRALRRSMRRVQGFEKLARRTITFTRRTRMKKRKSS</sequence>
<comment type="caution">
    <text evidence="1">The sequence shown here is derived from an EMBL/GenBank/DDBJ whole genome shotgun (WGS) entry which is preliminary data.</text>
</comment>